<dbReference type="EMBL" id="SDGV01000004">
    <property type="protein sequence ID" value="THB61948.1"/>
    <property type="molecule type" value="Genomic_DNA"/>
</dbReference>
<feature type="transmembrane region" description="Helical" evidence="1">
    <location>
        <begin position="58"/>
        <end position="88"/>
    </location>
</feature>
<dbReference type="Proteomes" id="UP000310506">
    <property type="component" value="Unassembled WGS sequence"/>
</dbReference>
<evidence type="ECO:0000259" key="2">
    <source>
        <dbReference type="Pfam" id="PF09922"/>
    </source>
</evidence>
<evidence type="ECO:0000259" key="3">
    <source>
        <dbReference type="Pfam" id="PF24661"/>
    </source>
</evidence>
<dbReference type="RefSeq" id="WP_136135946.1">
    <property type="nucleotide sequence ID" value="NZ_SDGV01000004.1"/>
</dbReference>
<dbReference type="InterPro" id="IPR016975">
    <property type="entry name" value="Cell_wall_LiaF"/>
</dbReference>
<proteinExistence type="predicted"/>
<comment type="caution">
    <text evidence="4">The sequence shown here is derived from an EMBL/GenBank/DDBJ whole genome shotgun (WGS) entry which is preliminary data.</text>
</comment>
<feature type="domain" description="Cell wall-active antibiotics response LiaF-like C-terminal" evidence="2">
    <location>
        <begin position="130"/>
        <end position="241"/>
    </location>
</feature>
<protein>
    <submittedName>
        <fullName evidence="4">Uncharacterized protein</fullName>
    </submittedName>
</protein>
<gene>
    <name evidence="4" type="ORF">ESZ54_01700</name>
</gene>
<reference evidence="4 5" key="1">
    <citation type="submission" date="2019-01" db="EMBL/GenBank/DDBJ databases">
        <title>Vagococcus silagei sp. nov. isolated from brewer's grain.</title>
        <authorList>
            <person name="Guu J.-R."/>
        </authorList>
    </citation>
    <scope>NUCLEOTIDE SEQUENCE [LARGE SCALE GENOMIC DNA]</scope>
    <source>
        <strain evidence="4 5">2B-2</strain>
    </source>
</reference>
<feature type="domain" description="DUF7649" evidence="3">
    <location>
        <begin position="3"/>
        <end position="89"/>
    </location>
</feature>
<feature type="transmembrane region" description="Helical" evidence="1">
    <location>
        <begin position="5"/>
        <end position="22"/>
    </location>
</feature>
<keyword evidence="1" id="KW-0472">Membrane</keyword>
<keyword evidence="1" id="KW-1133">Transmembrane helix</keyword>
<dbReference type="AlphaFoldDB" id="A0A4S3B5V8"/>
<dbReference type="OrthoDB" id="2351415at2"/>
<dbReference type="InterPro" id="IPR047793">
    <property type="entry name" value="LiaF_C"/>
</dbReference>
<dbReference type="PIRSF" id="PIRSF031509">
    <property type="entry name" value="Cell_wall_LiaF/YvqF"/>
    <property type="match status" value="1"/>
</dbReference>
<feature type="transmembrane region" description="Helical" evidence="1">
    <location>
        <begin position="28"/>
        <end position="46"/>
    </location>
</feature>
<name>A0A4S3B5V8_9ENTE</name>
<evidence type="ECO:0000313" key="4">
    <source>
        <dbReference type="EMBL" id="THB61948.1"/>
    </source>
</evidence>
<dbReference type="Pfam" id="PF09922">
    <property type="entry name" value="LiaF-like_C"/>
    <property type="match status" value="1"/>
</dbReference>
<dbReference type="InterPro" id="IPR056066">
    <property type="entry name" value="DUF7649"/>
</dbReference>
<dbReference type="NCBIfam" id="NF040535">
    <property type="entry name" value="LiaF_C_term"/>
    <property type="match status" value="1"/>
</dbReference>
<dbReference type="Pfam" id="PF24661">
    <property type="entry name" value="DUF7649"/>
    <property type="match status" value="1"/>
</dbReference>
<organism evidence="4 5">
    <name type="scientific">Vagococcus silagei</name>
    <dbReference type="NCBI Taxonomy" id="2508885"/>
    <lineage>
        <taxon>Bacteria</taxon>
        <taxon>Bacillati</taxon>
        <taxon>Bacillota</taxon>
        <taxon>Bacilli</taxon>
        <taxon>Lactobacillales</taxon>
        <taxon>Enterococcaceae</taxon>
        <taxon>Vagococcus</taxon>
    </lineage>
</organism>
<keyword evidence="5" id="KW-1185">Reference proteome</keyword>
<evidence type="ECO:0000256" key="1">
    <source>
        <dbReference type="SAM" id="Phobius"/>
    </source>
</evidence>
<sequence length="244" mass="27719">MHKSSWNFFIVVELLLMIWALYQMLSNLPIFFLAIFALFNVAYVIKKQYRTSFNHFQSIVSLIVLALCSLSIPAVWIMLVVAVLFVGLKGVEVSGISLFENTPWSKKQMIIVKTTASESKAGKRFKRPLIGTQRFGNDTYEWDDINITAFSGDTIVDLGNTLLPKDQNVIIVRKGFGKTRILVPTGIGIMLEHTTMMGEVTFEDSHLRLKNEAVKMYSQEYDVANRKLKILTNTLFGDIEVIRV</sequence>
<keyword evidence="1" id="KW-0812">Transmembrane</keyword>
<accession>A0A4S3B5V8</accession>
<dbReference type="InterPro" id="IPR024425">
    <property type="entry name" value="LiaF-like_C"/>
</dbReference>
<evidence type="ECO:0000313" key="5">
    <source>
        <dbReference type="Proteomes" id="UP000310506"/>
    </source>
</evidence>
<dbReference type="GO" id="GO:0016020">
    <property type="term" value="C:membrane"/>
    <property type="evidence" value="ECO:0007669"/>
    <property type="project" value="InterPro"/>
</dbReference>